<evidence type="ECO:0000313" key="7">
    <source>
        <dbReference type="Proteomes" id="UP000640485"/>
    </source>
</evidence>
<dbReference type="PANTHER" id="PTHR12151:SF25">
    <property type="entry name" value="LINALOOL DEHYDRATASE_ISOMERASE DOMAIN-CONTAINING PROTEIN"/>
    <property type="match status" value="1"/>
</dbReference>
<evidence type="ECO:0000256" key="5">
    <source>
        <dbReference type="SAM" id="Phobius"/>
    </source>
</evidence>
<dbReference type="InterPro" id="IPR036249">
    <property type="entry name" value="Thioredoxin-like_sf"/>
</dbReference>
<evidence type="ECO:0000256" key="1">
    <source>
        <dbReference type="ARBA" id="ARBA00010996"/>
    </source>
</evidence>
<feature type="transmembrane region" description="Helical" evidence="5">
    <location>
        <begin position="6"/>
        <end position="25"/>
    </location>
</feature>
<dbReference type="EMBL" id="JAEPRQ010000008">
    <property type="protein sequence ID" value="MBK4217605.1"/>
    <property type="molecule type" value="Genomic_DNA"/>
</dbReference>
<dbReference type="CDD" id="cd02968">
    <property type="entry name" value="SCO"/>
    <property type="match status" value="1"/>
</dbReference>
<gene>
    <name evidence="6" type="ORF">JJJ17_16870</name>
</gene>
<proteinExistence type="inferred from homology"/>
<comment type="similarity">
    <text evidence="1">Belongs to the SCO1/2 family.</text>
</comment>
<evidence type="ECO:0000313" key="6">
    <source>
        <dbReference type="EMBL" id="MBK4217605.1"/>
    </source>
</evidence>
<dbReference type="SUPFAM" id="SSF52833">
    <property type="entry name" value="Thioredoxin-like"/>
    <property type="match status" value="1"/>
</dbReference>
<name>A0A934W144_9RHOB</name>
<dbReference type="RefSeq" id="WP_200688510.1">
    <property type="nucleotide sequence ID" value="NZ_JAEPRQ010000008.1"/>
</dbReference>
<feature type="binding site" evidence="3">
    <location>
        <position position="83"/>
    </location>
    <ligand>
        <name>Cu cation</name>
        <dbReference type="ChEBI" id="CHEBI:23378"/>
    </ligand>
</feature>
<feature type="disulfide bond" description="Redox-active" evidence="4">
    <location>
        <begin position="83"/>
        <end position="87"/>
    </location>
</feature>
<organism evidence="6 7">
    <name type="scientific">Paracoccus caeni</name>
    <dbReference type="NCBI Taxonomy" id="657651"/>
    <lineage>
        <taxon>Bacteria</taxon>
        <taxon>Pseudomonadati</taxon>
        <taxon>Pseudomonadota</taxon>
        <taxon>Alphaproteobacteria</taxon>
        <taxon>Rhodobacterales</taxon>
        <taxon>Paracoccaceae</taxon>
        <taxon>Paracoccus</taxon>
    </lineage>
</organism>
<keyword evidence="5" id="KW-1133">Transmembrane helix</keyword>
<keyword evidence="7" id="KW-1185">Reference proteome</keyword>
<dbReference type="Proteomes" id="UP000640485">
    <property type="component" value="Unassembled WGS sequence"/>
</dbReference>
<dbReference type="GO" id="GO:0046872">
    <property type="term" value="F:metal ion binding"/>
    <property type="evidence" value="ECO:0007669"/>
    <property type="project" value="UniProtKB-KW"/>
</dbReference>
<evidence type="ECO:0000256" key="2">
    <source>
        <dbReference type="ARBA" id="ARBA00023008"/>
    </source>
</evidence>
<evidence type="ECO:0000256" key="3">
    <source>
        <dbReference type="PIRSR" id="PIRSR603782-1"/>
    </source>
</evidence>
<comment type="caution">
    <text evidence="6">The sequence shown here is derived from an EMBL/GenBank/DDBJ whole genome shotgun (WGS) entry which is preliminary data.</text>
</comment>
<dbReference type="InterPro" id="IPR003782">
    <property type="entry name" value="SCO1/SenC"/>
</dbReference>
<keyword evidence="3" id="KW-0479">Metal-binding</keyword>
<dbReference type="PANTHER" id="PTHR12151">
    <property type="entry name" value="ELECTRON TRANSPORT PROTIN SCO1/SENC FAMILY MEMBER"/>
    <property type="match status" value="1"/>
</dbReference>
<keyword evidence="2 3" id="KW-0186">Copper</keyword>
<feature type="binding site" evidence="3">
    <location>
        <position position="87"/>
    </location>
    <ligand>
        <name>Cu cation</name>
        <dbReference type="ChEBI" id="CHEBI:23378"/>
    </ligand>
</feature>
<evidence type="ECO:0000256" key="4">
    <source>
        <dbReference type="PIRSR" id="PIRSR603782-2"/>
    </source>
</evidence>
<keyword evidence="5" id="KW-0812">Transmembrane</keyword>
<sequence length="210" mass="23026">MNDRKILLIGGVVAIAVIAIGGIYLSTRPSTGNQFAACQAGVVSGGMDSFGTDFTLTRDDGNRVTAAEVFDKPSLLYFGYTMCPDVCPLDSARNAEAEALLKDEGRDVQTVMITIDPRRDTPEVMAEFTDLFSENMIGLTGTNEEIDAVSKGWRNIYKAHDEEDKEYYLVDHMTMTYLVLPGNKTVEFFPRDVTPEVLAERVGCFLDAAG</sequence>
<keyword evidence="4" id="KW-1015">Disulfide bond</keyword>
<keyword evidence="5" id="KW-0472">Membrane</keyword>
<feature type="binding site" evidence="3">
    <location>
        <position position="172"/>
    </location>
    <ligand>
        <name>Cu cation</name>
        <dbReference type="ChEBI" id="CHEBI:23378"/>
    </ligand>
</feature>
<dbReference type="AlphaFoldDB" id="A0A934W144"/>
<protein>
    <submittedName>
        <fullName evidence="6">SCO family protein</fullName>
    </submittedName>
</protein>
<dbReference type="Pfam" id="PF02630">
    <property type="entry name" value="SCO1-SenC"/>
    <property type="match status" value="1"/>
</dbReference>
<dbReference type="FunFam" id="3.40.30.10:FF:000013">
    <property type="entry name" value="Blast:Protein SCO1 homolog, mitochondrial"/>
    <property type="match status" value="1"/>
</dbReference>
<reference evidence="6" key="1">
    <citation type="submission" date="2021-01" db="EMBL/GenBank/DDBJ databases">
        <title>Paracoccus amoyensis sp. nov., isolated from the surface seawater along the coast of Xiamen Island, China.</title>
        <authorList>
            <person name="Lyu L."/>
        </authorList>
    </citation>
    <scope>NUCLEOTIDE SEQUENCE</scope>
    <source>
        <strain evidence="6">MJ17</strain>
    </source>
</reference>
<dbReference type="Gene3D" id="3.40.30.10">
    <property type="entry name" value="Glutaredoxin"/>
    <property type="match status" value="1"/>
</dbReference>
<accession>A0A934W144</accession>